<dbReference type="InterPro" id="IPR005301">
    <property type="entry name" value="MOB_kinase_act_fam"/>
</dbReference>
<keyword evidence="1" id="KW-0862">Zinc</keyword>
<feature type="compositionally biased region" description="Polar residues" evidence="2">
    <location>
        <begin position="1"/>
        <end position="22"/>
    </location>
</feature>
<feature type="binding site" evidence="1">
    <location>
        <position position="253"/>
    </location>
    <ligand>
        <name>Zn(2+)</name>
        <dbReference type="ChEBI" id="CHEBI:29105"/>
    </ligand>
</feature>
<feature type="region of interest" description="Disordered" evidence="2">
    <location>
        <begin position="360"/>
        <end position="512"/>
    </location>
</feature>
<dbReference type="SUPFAM" id="SSF101152">
    <property type="entry name" value="Mob1/phocein"/>
    <property type="match status" value="1"/>
</dbReference>
<feature type="binding site" evidence="1">
    <location>
        <position position="177"/>
    </location>
    <ligand>
        <name>Zn(2+)</name>
        <dbReference type="ChEBI" id="CHEBI:29105"/>
    </ligand>
</feature>
<evidence type="ECO:0000256" key="2">
    <source>
        <dbReference type="SAM" id="MobiDB-lite"/>
    </source>
</evidence>
<sequence length="512" mass="55417">MSITDTMQSQIAMPTKSTTKQPQPRRNRIRRGQKLDEVVSLAEQRQFASESKYDPSCTSESSSSAAGPSSNTSTSTIAAGGESPFQLQEYLSMLVRRDPHNVEAITSLPTEADIESLAFPHPSSTASSNSSDEVSFQSVDTDVWVYEQLRRLVLDLTTPWLTSLQIECDRFLRPSTCAAMNAGDWMYLCASHGEEKQCCAIDYMVHTLDGATSLLNSARHFPSRTYVPNTSLRHFGSIARRLSRIFVHAWCYHKDTFLACEAESSLYSRFLVLVEKYDLTATDYLPPRPGHGPIFLSSSNDGGAIARDLDEANEFSRGPTPAFALNGGTTAKRERSSTAAPRTFLTQGLAQSQSSHAVDAVGLVPPPAPSPAIASRPEHQEGDEEDAPPAWGSRLAQSGSGSSIEADEKFKDDDDDDVDEDEDEDEDSGGNDGGADVDHKTQKFAARREPGDDDDATISLRGSEIPKGLSDLVNGLKNVDIEDDGAGKEVSSGQDDADEFGRADKASDGLSS</sequence>
<name>A0AAJ4XHH1_9BASI</name>
<feature type="region of interest" description="Disordered" evidence="2">
    <location>
        <begin position="314"/>
        <end position="339"/>
    </location>
</feature>
<feature type="binding site" evidence="1">
    <location>
        <position position="248"/>
    </location>
    <ligand>
        <name>Zn(2+)</name>
        <dbReference type="ChEBI" id="CHEBI:29105"/>
    </ligand>
</feature>
<dbReference type="InterPro" id="IPR036703">
    <property type="entry name" value="MOB_kinase_act_sf"/>
</dbReference>
<feature type="compositionally biased region" description="Basic and acidic residues" evidence="2">
    <location>
        <begin position="499"/>
        <end position="512"/>
    </location>
</feature>
<organism evidence="3 4">
    <name type="scientific">Melanopsichium pennsylvanicum</name>
    <dbReference type="NCBI Taxonomy" id="63383"/>
    <lineage>
        <taxon>Eukaryota</taxon>
        <taxon>Fungi</taxon>
        <taxon>Dikarya</taxon>
        <taxon>Basidiomycota</taxon>
        <taxon>Ustilaginomycotina</taxon>
        <taxon>Ustilaginomycetes</taxon>
        <taxon>Ustilaginales</taxon>
        <taxon>Ustilaginaceae</taxon>
        <taxon>Melanopsichium</taxon>
    </lineage>
</organism>
<feature type="compositionally biased region" description="Basic and acidic residues" evidence="2">
    <location>
        <begin position="436"/>
        <end position="450"/>
    </location>
</feature>
<dbReference type="Proteomes" id="UP001294444">
    <property type="component" value="Unassembled WGS sequence"/>
</dbReference>
<reference evidence="3" key="1">
    <citation type="submission" date="2023-10" db="EMBL/GenBank/DDBJ databases">
        <authorList>
            <person name="Guldener U."/>
        </authorList>
    </citation>
    <scope>NUCLEOTIDE SEQUENCE</scope>
    <source>
        <strain evidence="3">Mp4</strain>
    </source>
</reference>
<feature type="compositionally biased region" description="Low complexity" evidence="2">
    <location>
        <begin position="56"/>
        <end position="76"/>
    </location>
</feature>
<evidence type="ECO:0000256" key="1">
    <source>
        <dbReference type="PIRSR" id="PIRSR605301-1"/>
    </source>
</evidence>
<protein>
    <recommendedName>
        <fullName evidence="5">Mob1/phocein</fullName>
    </recommendedName>
</protein>
<dbReference type="Pfam" id="PF03637">
    <property type="entry name" value="Mob1_phocein"/>
    <property type="match status" value="1"/>
</dbReference>
<evidence type="ECO:0008006" key="5">
    <source>
        <dbReference type="Google" id="ProtNLM"/>
    </source>
</evidence>
<keyword evidence="1" id="KW-0479">Metal-binding</keyword>
<feature type="binding site" evidence="1">
    <location>
        <position position="168"/>
    </location>
    <ligand>
        <name>Zn(2+)</name>
        <dbReference type="ChEBI" id="CHEBI:29105"/>
    </ligand>
</feature>
<evidence type="ECO:0000313" key="3">
    <source>
        <dbReference type="EMBL" id="SNX81821.1"/>
    </source>
</evidence>
<comment type="caution">
    <text evidence="3">The sequence shown here is derived from an EMBL/GenBank/DDBJ whole genome shotgun (WGS) entry which is preliminary data.</text>
</comment>
<gene>
    <name evidence="3" type="ORF">MEPE_00526</name>
</gene>
<dbReference type="AlphaFoldDB" id="A0AAJ4XHH1"/>
<dbReference type="PANTHER" id="PTHR22599">
    <property type="entry name" value="MPS ONE BINDER KINASE ACTIVATOR-LIKE MOB"/>
    <property type="match status" value="1"/>
</dbReference>
<dbReference type="EMBL" id="OAPG01000001">
    <property type="protein sequence ID" value="SNX81821.1"/>
    <property type="molecule type" value="Genomic_DNA"/>
</dbReference>
<proteinExistence type="predicted"/>
<dbReference type="Gene3D" id="1.20.140.30">
    <property type="entry name" value="MOB kinase activator"/>
    <property type="match status" value="1"/>
</dbReference>
<feature type="region of interest" description="Disordered" evidence="2">
    <location>
        <begin position="1"/>
        <end position="81"/>
    </location>
</feature>
<dbReference type="SMART" id="SM01388">
    <property type="entry name" value="Mob1_phocein"/>
    <property type="match status" value="1"/>
</dbReference>
<keyword evidence="4" id="KW-1185">Reference proteome</keyword>
<accession>A0AAJ4XHH1</accession>
<evidence type="ECO:0000313" key="4">
    <source>
        <dbReference type="Proteomes" id="UP001294444"/>
    </source>
</evidence>
<feature type="compositionally biased region" description="Basic residues" evidence="2">
    <location>
        <begin position="23"/>
        <end position="32"/>
    </location>
</feature>
<feature type="compositionally biased region" description="Acidic residues" evidence="2">
    <location>
        <begin position="413"/>
        <end position="429"/>
    </location>
</feature>